<accession>A0A6J4L625</accession>
<dbReference type="AlphaFoldDB" id="A0A6J4L625"/>
<sequence length="34" mass="3630">MAYLELSASPLQGPQRTTQLEAFVAQYGGTSEGK</sequence>
<evidence type="ECO:0000313" key="1">
    <source>
        <dbReference type="EMBL" id="CAA9323874.1"/>
    </source>
</evidence>
<protein>
    <submittedName>
        <fullName evidence="1">Uncharacterized protein</fullName>
    </submittedName>
</protein>
<organism evidence="1">
    <name type="scientific">uncultured Gemmatimonadota bacterium</name>
    <dbReference type="NCBI Taxonomy" id="203437"/>
    <lineage>
        <taxon>Bacteria</taxon>
        <taxon>Pseudomonadati</taxon>
        <taxon>Gemmatimonadota</taxon>
        <taxon>environmental samples</taxon>
    </lineage>
</organism>
<proteinExistence type="predicted"/>
<dbReference type="EMBL" id="CADCTV010000381">
    <property type="protein sequence ID" value="CAA9323874.1"/>
    <property type="molecule type" value="Genomic_DNA"/>
</dbReference>
<feature type="non-terminal residue" evidence="1">
    <location>
        <position position="34"/>
    </location>
</feature>
<name>A0A6J4L625_9BACT</name>
<reference evidence="1" key="1">
    <citation type="submission" date="2020-02" db="EMBL/GenBank/DDBJ databases">
        <authorList>
            <person name="Meier V. D."/>
        </authorList>
    </citation>
    <scope>NUCLEOTIDE SEQUENCE</scope>
    <source>
        <strain evidence="1">AVDCRST_MAG89</strain>
    </source>
</reference>
<gene>
    <name evidence="1" type="ORF">AVDCRST_MAG89-1782</name>
</gene>